<dbReference type="Pfam" id="PF00149">
    <property type="entry name" value="Metallophos"/>
    <property type="match status" value="1"/>
</dbReference>
<dbReference type="RefSeq" id="WP_181501579.1">
    <property type="nucleotide sequence ID" value="NZ_JACDUH010000003.1"/>
</dbReference>
<dbReference type="Proteomes" id="UP000564425">
    <property type="component" value="Unassembled WGS sequence"/>
</dbReference>
<feature type="domain" description="Calcineurin-like phosphoesterase" evidence="1">
    <location>
        <begin position="3"/>
        <end position="101"/>
    </location>
</feature>
<protein>
    <submittedName>
        <fullName evidence="2">Putative phosphodiesterase</fullName>
    </submittedName>
</protein>
<organism evidence="2 3">
    <name type="scientific">Methanococcus maripaludis</name>
    <name type="common">Methanococcus deltae</name>
    <dbReference type="NCBI Taxonomy" id="39152"/>
    <lineage>
        <taxon>Archaea</taxon>
        <taxon>Methanobacteriati</taxon>
        <taxon>Methanobacteriota</taxon>
        <taxon>Methanomada group</taxon>
        <taxon>Methanococci</taxon>
        <taxon>Methanococcales</taxon>
        <taxon>Methanococcaceae</taxon>
        <taxon>Methanococcus</taxon>
    </lineage>
</organism>
<dbReference type="GO" id="GO:0016787">
    <property type="term" value="F:hydrolase activity"/>
    <property type="evidence" value="ECO:0007669"/>
    <property type="project" value="InterPro"/>
</dbReference>
<accession>A0A7J9NWR4</accession>
<comment type="caution">
    <text evidence="2">The sequence shown here is derived from an EMBL/GenBank/DDBJ whole genome shotgun (WGS) entry which is preliminary data.</text>
</comment>
<proteinExistence type="predicted"/>
<evidence type="ECO:0000313" key="3">
    <source>
        <dbReference type="Proteomes" id="UP000564425"/>
    </source>
</evidence>
<name>A0A7J9NWR4_METMI</name>
<evidence type="ECO:0000259" key="1">
    <source>
        <dbReference type="Pfam" id="PF00149"/>
    </source>
</evidence>
<dbReference type="EMBL" id="JACDUH010000003">
    <property type="protein sequence ID" value="MBA2851757.1"/>
    <property type="molecule type" value="Genomic_DNA"/>
</dbReference>
<sequence>MFVIGDAHIKSNKEYIDFIHVVNTLAALDKVVLLGDILDFTKIEVTKLDWKVKDFVHPNLVYVYGNHDIVAPELGIPCYEFYEEGGLRFEHGHRFEARLNSNFFIQPEEYNNLFRTLCWSKANANKLTHTLWQLKTLITRKVHSNIKYDIINEMYRYGNMICAHTHAELFNKATNTLLVDSYVDKKLIYYVEPEKFKRRGTYDTLSHTGTLKQLRDSAYQLRHNKS</sequence>
<dbReference type="AlphaFoldDB" id="A0A7J9NWR4"/>
<dbReference type="SUPFAM" id="SSF56300">
    <property type="entry name" value="Metallo-dependent phosphatases"/>
    <property type="match status" value="1"/>
</dbReference>
<dbReference type="Gene3D" id="3.60.21.10">
    <property type="match status" value="1"/>
</dbReference>
<gene>
    <name evidence="2" type="ORF">HNP86_001916</name>
</gene>
<reference evidence="2 3" key="1">
    <citation type="submission" date="2020-07" db="EMBL/GenBank/DDBJ databases">
        <title>Genomic Encyclopedia of Type Strains, Phase IV (KMG-V): Genome sequencing to study the core and pangenomes of soil and plant-associated prokaryotes.</title>
        <authorList>
            <person name="Whitman W."/>
        </authorList>
    </citation>
    <scope>NUCLEOTIDE SEQUENCE [LARGE SCALE GENOMIC DNA]</scope>
    <source>
        <strain evidence="2 3">A1</strain>
    </source>
</reference>
<dbReference type="InterPro" id="IPR004843">
    <property type="entry name" value="Calcineurin-like_PHP"/>
</dbReference>
<dbReference type="InterPro" id="IPR029052">
    <property type="entry name" value="Metallo-depent_PP-like"/>
</dbReference>
<evidence type="ECO:0000313" key="2">
    <source>
        <dbReference type="EMBL" id="MBA2851757.1"/>
    </source>
</evidence>